<dbReference type="PROSITE" id="PS50297">
    <property type="entry name" value="ANK_REP_REGION"/>
    <property type="match status" value="6"/>
</dbReference>
<dbReference type="PANTHER" id="PTHR46224">
    <property type="entry name" value="ANKYRIN REPEAT FAMILY PROTEIN"/>
    <property type="match status" value="1"/>
</dbReference>
<feature type="repeat" description="ANK" evidence="1">
    <location>
        <begin position="262"/>
        <end position="294"/>
    </location>
</feature>
<feature type="repeat" description="ANK" evidence="1">
    <location>
        <begin position="328"/>
        <end position="360"/>
    </location>
</feature>
<dbReference type="KEGG" id="cvn:111129474"/>
<dbReference type="AlphaFoldDB" id="A0A8B8DV91"/>
<keyword evidence="1" id="KW-0040">ANK repeat</keyword>
<dbReference type="SMART" id="SM00248">
    <property type="entry name" value="ANK"/>
    <property type="match status" value="12"/>
</dbReference>
<reference evidence="3" key="1">
    <citation type="submission" date="2025-08" db="UniProtKB">
        <authorList>
            <consortium name="RefSeq"/>
        </authorList>
    </citation>
    <scope>IDENTIFICATION</scope>
    <source>
        <tissue evidence="3">Whole sample</tissue>
    </source>
</reference>
<dbReference type="InterPro" id="IPR002110">
    <property type="entry name" value="Ankyrin_rpt"/>
</dbReference>
<dbReference type="Proteomes" id="UP000694844">
    <property type="component" value="Chromosome 4"/>
</dbReference>
<sequence>MNSLEMRRVQAHIYERVVRGDEDIDLLFQKYKDILDVEIIVGTHLTCTCAKDLESHPLNHGNALEEGLDMVLDFITRGNCACGAELPGHFFNRLASLRLVHAAAGFGHTKILSLLNKYGCDMNAQTELTHRTPLSYAVRSRHLGVIDYLLSLGIDVNVPSLPDENTPLHEAINLRYMDVIERLLTAKNLKVNQKNLKGESPLLHAARYHLHDAFLLLLEAGADVNVKDRKGNTAMMMGVVRGMEYVKPLIEKGADVNIKNFRDQTALLFALHLDSIEMVLYLLENGADPNVVPSDGTPPIVFASIADSYVITQRLIKHGAQVTSRNGQGYDALHVAAWNGYRDIVQLLLDTGMDHDTRTADGNTPLSLAAHGNHMEVIDMLLPLGCNVNNADKDNDTPLLYATFNGNLEMVVKLVNAGANPDFRNTHNTTPLWNAVYKNEQSIVRYLLVKNVELEVSSCGIDQHAQSDVAVMIYPEPRSVLYVAAHHSTVDVVMTLILAGYDIFKETWIMNHEFPEGSTALLCRMLTNFSSTPPRLLALCRNFFRRRFKRNVVDLVNSLEIPEDLKANLTLRNFIPEELFKM</sequence>
<dbReference type="Gene3D" id="1.25.40.20">
    <property type="entry name" value="Ankyrin repeat-containing domain"/>
    <property type="match status" value="4"/>
</dbReference>
<proteinExistence type="predicted"/>
<organism evidence="2 3">
    <name type="scientific">Crassostrea virginica</name>
    <name type="common">Eastern oyster</name>
    <dbReference type="NCBI Taxonomy" id="6565"/>
    <lineage>
        <taxon>Eukaryota</taxon>
        <taxon>Metazoa</taxon>
        <taxon>Spiralia</taxon>
        <taxon>Lophotrochozoa</taxon>
        <taxon>Mollusca</taxon>
        <taxon>Bivalvia</taxon>
        <taxon>Autobranchia</taxon>
        <taxon>Pteriomorphia</taxon>
        <taxon>Ostreida</taxon>
        <taxon>Ostreoidea</taxon>
        <taxon>Ostreidae</taxon>
        <taxon>Crassostrea</taxon>
    </lineage>
</organism>
<name>A0A8B8DV91_CRAVI</name>
<accession>A0A8B8DV91</accession>
<feature type="repeat" description="ANK" evidence="1">
    <location>
        <begin position="394"/>
        <end position="426"/>
    </location>
</feature>
<feature type="repeat" description="ANK" evidence="1">
    <location>
        <begin position="129"/>
        <end position="161"/>
    </location>
</feature>
<feature type="repeat" description="ANK" evidence="1">
    <location>
        <begin position="197"/>
        <end position="229"/>
    </location>
</feature>
<dbReference type="OrthoDB" id="426293at2759"/>
<dbReference type="Pfam" id="PF13606">
    <property type="entry name" value="Ank_3"/>
    <property type="match status" value="1"/>
</dbReference>
<dbReference type="InterPro" id="IPR051616">
    <property type="entry name" value="Cul2-RING_E3_ligase_SR"/>
</dbReference>
<dbReference type="Pfam" id="PF12796">
    <property type="entry name" value="Ank_2"/>
    <property type="match status" value="3"/>
</dbReference>
<gene>
    <name evidence="3" type="primary">LOC111129474</name>
</gene>
<dbReference type="RefSeq" id="XP_022331573.1">
    <property type="nucleotide sequence ID" value="XM_022475865.1"/>
</dbReference>
<dbReference type="GeneID" id="111129474"/>
<protein>
    <submittedName>
        <fullName evidence="3">Uncharacterized protein LOC111129474</fullName>
    </submittedName>
</protein>
<dbReference type="SUPFAM" id="SSF48403">
    <property type="entry name" value="Ankyrin repeat"/>
    <property type="match status" value="1"/>
</dbReference>
<dbReference type="PROSITE" id="PS50088">
    <property type="entry name" value="ANK_REPEAT"/>
    <property type="match status" value="6"/>
</dbReference>
<keyword evidence="2" id="KW-1185">Reference proteome</keyword>
<evidence type="ECO:0000256" key="1">
    <source>
        <dbReference type="PROSITE-ProRule" id="PRU00023"/>
    </source>
</evidence>
<feature type="repeat" description="ANK" evidence="1">
    <location>
        <begin position="361"/>
        <end position="393"/>
    </location>
</feature>
<evidence type="ECO:0000313" key="3">
    <source>
        <dbReference type="RefSeq" id="XP_022331573.1"/>
    </source>
</evidence>
<evidence type="ECO:0000313" key="2">
    <source>
        <dbReference type="Proteomes" id="UP000694844"/>
    </source>
</evidence>
<dbReference type="InterPro" id="IPR036770">
    <property type="entry name" value="Ankyrin_rpt-contain_sf"/>
</dbReference>
<dbReference type="PANTHER" id="PTHR46224:SF64">
    <property type="entry name" value="IQ MOTIF AND ANKYRIN REPEAT DOMAIN-CONTAINING PROTEIN 1"/>
    <property type="match status" value="1"/>
</dbReference>
<dbReference type="Pfam" id="PF13637">
    <property type="entry name" value="Ank_4"/>
    <property type="match status" value="1"/>
</dbReference>